<keyword evidence="2" id="KW-1185">Reference proteome</keyword>
<organism evidence="1 2">
    <name type="scientific">Pristionchus pacificus</name>
    <name type="common">Parasitic nematode worm</name>
    <dbReference type="NCBI Taxonomy" id="54126"/>
    <lineage>
        <taxon>Eukaryota</taxon>
        <taxon>Metazoa</taxon>
        <taxon>Ecdysozoa</taxon>
        <taxon>Nematoda</taxon>
        <taxon>Chromadorea</taxon>
        <taxon>Rhabditida</taxon>
        <taxon>Rhabditina</taxon>
        <taxon>Diplogasteromorpha</taxon>
        <taxon>Diplogasteroidea</taxon>
        <taxon>Neodiplogasteridae</taxon>
        <taxon>Pristionchus</taxon>
    </lineage>
</organism>
<evidence type="ECO:0000313" key="1">
    <source>
        <dbReference type="EnsemblMetazoa" id="PPA46361.1"/>
    </source>
</evidence>
<dbReference type="Proteomes" id="UP000005239">
    <property type="component" value="Unassembled WGS sequence"/>
</dbReference>
<protein>
    <submittedName>
        <fullName evidence="1">Uncharacterized protein</fullName>
    </submittedName>
</protein>
<dbReference type="AlphaFoldDB" id="A0A2A6CDX6"/>
<accession>A0A8R1Z9B8</accession>
<reference evidence="2" key="1">
    <citation type="journal article" date="2008" name="Nat. Genet.">
        <title>The Pristionchus pacificus genome provides a unique perspective on nematode lifestyle and parasitism.</title>
        <authorList>
            <person name="Dieterich C."/>
            <person name="Clifton S.W."/>
            <person name="Schuster L.N."/>
            <person name="Chinwalla A."/>
            <person name="Delehaunty K."/>
            <person name="Dinkelacker I."/>
            <person name="Fulton L."/>
            <person name="Fulton R."/>
            <person name="Godfrey J."/>
            <person name="Minx P."/>
            <person name="Mitreva M."/>
            <person name="Roeseler W."/>
            <person name="Tian H."/>
            <person name="Witte H."/>
            <person name="Yang S.P."/>
            <person name="Wilson R.K."/>
            <person name="Sommer R.J."/>
        </authorList>
    </citation>
    <scope>NUCLEOTIDE SEQUENCE [LARGE SCALE GENOMIC DNA]</scope>
    <source>
        <strain evidence="2">PS312</strain>
    </source>
</reference>
<reference evidence="1" key="2">
    <citation type="submission" date="2022-06" db="UniProtKB">
        <authorList>
            <consortium name="EnsemblMetazoa"/>
        </authorList>
    </citation>
    <scope>IDENTIFICATION</scope>
    <source>
        <strain evidence="1">PS312</strain>
    </source>
</reference>
<evidence type="ECO:0000313" key="2">
    <source>
        <dbReference type="Proteomes" id="UP000005239"/>
    </source>
</evidence>
<sequence>MPTSFVATPFTLPSSWYSTWHGCLFLSTASSSYRTPLPYLGSGISRVDLHAGRLRLLPEPLHEVTQSHDVVAVVNQSIINTLTVTFWCTGAPISAHKLQVSSVSALLYFNNLAHKQ</sequence>
<dbReference type="EnsemblMetazoa" id="PPA46361.1">
    <property type="protein sequence ID" value="PPA46361.1"/>
    <property type="gene ID" value="WBGene00284730"/>
</dbReference>
<proteinExistence type="predicted"/>
<gene>
    <name evidence="1" type="primary">WBGene00284730</name>
</gene>
<name>A0A2A6CDX6_PRIPA</name>
<accession>A0A2A6CDX6</accession>